<feature type="region of interest" description="Disordered" evidence="1">
    <location>
        <begin position="1"/>
        <end position="59"/>
    </location>
</feature>
<feature type="region of interest" description="Disordered" evidence="1">
    <location>
        <begin position="293"/>
        <end position="329"/>
    </location>
</feature>
<feature type="compositionally biased region" description="Basic and acidic residues" evidence="1">
    <location>
        <begin position="1"/>
        <end position="11"/>
    </location>
</feature>
<reference evidence="2 3" key="1">
    <citation type="journal article" date="2020" name="Genome Biol. Evol.">
        <title>A new high-quality draft genome assembly of the Chinese cordyceps Ophiocordyceps sinensis.</title>
        <authorList>
            <person name="Shu R."/>
            <person name="Zhang J."/>
            <person name="Meng Q."/>
            <person name="Zhang H."/>
            <person name="Zhou G."/>
            <person name="Li M."/>
            <person name="Wu P."/>
            <person name="Zhao Y."/>
            <person name="Chen C."/>
            <person name="Qin Q."/>
        </authorList>
    </citation>
    <scope>NUCLEOTIDE SEQUENCE [LARGE SCALE GENOMIC DNA]</scope>
    <source>
        <strain evidence="2 3">IOZ07</strain>
    </source>
</reference>
<feature type="compositionally biased region" description="Basic and acidic residues" evidence="1">
    <location>
        <begin position="170"/>
        <end position="186"/>
    </location>
</feature>
<protein>
    <submittedName>
        <fullName evidence="2">Uncharacterized protein</fullName>
    </submittedName>
</protein>
<feature type="region of interest" description="Disordered" evidence="1">
    <location>
        <begin position="110"/>
        <end position="136"/>
    </location>
</feature>
<feature type="compositionally biased region" description="Basic and acidic residues" evidence="1">
    <location>
        <begin position="30"/>
        <end position="59"/>
    </location>
</feature>
<feature type="compositionally biased region" description="Polar residues" evidence="1">
    <location>
        <begin position="320"/>
        <end position="329"/>
    </location>
</feature>
<proteinExistence type="predicted"/>
<dbReference type="AntiFam" id="ANF00178">
    <property type="entry name" value="Shadow ORF (opposite dhbF)"/>
</dbReference>
<feature type="compositionally biased region" description="Low complexity" evidence="1">
    <location>
        <begin position="204"/>
        <end position="215"/>
    </location>
</feature>
<gene>
    <name evidence="2" type="ORF">G6O67_000917</name>
</gene>
<feature type="compositionally biased region" description="Basic and acidic residues" evidence="1">
    <location>
        <begin position="220"/>
        <end position="243"/>
    </location>
</feature>
<sequence>MRDSHLGHDARQVLSAAGLGRDAQAGAPRQGREHVPDADVEGVGRELQHSRAGDDAHGTRLLRDAGAEGGMFDDDAFGAPGAPGRVYNVSRVTGLDVVLYRTRSSEGLAQEPLDRSLGDDEARRRPGRRVGREFLGHERHGRAGVVDDAPLPVRGMGRIDGHKGAAGLDDGEHGDDCPSRLEEPERHHRAPARPLGLKPRGQQRRQLLQPRVGQVAVPRADGRGSGSERRGLGDLAVDARGDGGGEMPVPEGDHPVVPGGEEVDVSESLAGPQQHGFERGLERMGDETLLLRGNGPRLARDGELRAGTGQVDRGEDGKLTWSSQRELRG</sequence>
<evidence type="ECO:0000313" key="3">
    <source>
        <dbReference type="Proteomes" id="UP000557566"/>
    </source>
</evidence>
<feature type="region of interest" description="Disordered" evidence="1">
    <location>
        <begin position="159"/>
        <end position="277"/>
    </location>
</feature>
<feature type="compositionally biased region" description="Basic and acidic residues" evidence="1">
    <location>
        <begin position="112"/>
        <end position="136"/>
    </location>
</feature>
<keyword evidence="3" id="KW-1185">Reference proteome</keyword>
<evidence type="ECO:0000313" key="2">
    <source>
        <dbReference type="EMBL" id="KAF4513676.1"/>
    </source>
</evidence>
<evidence type="ECO:0000256" key="1">
    <source>
        <dbReference type="SAM" id="MobiDB-lite"/>
    </source>
</evidence>
<comment type="caution">
    <text evidence="2">The sequence shown here is derived from an EMBL/GenBank/DDBJ whole genome shotgun (WGS) entry which is preliminary data.</text>
</comment>
<name>A0A8H4Q070_9HYPO</name>
<dbReference type="Proteomes" id="UP000557566">
    <property type="component" value="Unassembled WGS sequence"/>
</dbReference>
<dbReference type="EMBL" id="JAAVMX010000001">
    <property type="protein sequence ID" value="KAF4513676.1"/>
    <property type="molecule type" value="Genomic_DNA"/>
</dbReference>
<accession>A0A8H4Q070</accession>
<organism evidence="2 3">
    <name type="scientific">Ophiocordyceps sinensis</name>
    <dbReference type="NCBI Taxonomy" id="72228"/>
    <lineage>
        <taxon>Eukaryota</taxon>
        <taxon>Fungi</taxon>
        <taxon>Dikarya</taxon>
        <taxon>Ascomycota</taxon>
        <taxon>Pezizomycotina</taxon>
        <taxon>Sordariomycetes</taxon>
        <taxon>Hypocreomycetidae</taxon>
        <taxon>Hypocreales</taxon>
        <taxon>Ophiocordycipitaceae</taxon>
        <taxon>Ophiocordyceps</taxon>
    </lineage>
</organism>
<dbReference type="AlphaFoldDB" id="A0A8H4Q070"/>